<feature type="region of interest" description="Disordered" evidence="1">
    <location>
        <begin position="1"/>
        <end position="61"/>
    </location>
</feature>
<protein>
    <submittedName>
        <fullName evidence="2">Uncharacterized protein</fullName>
    </submittedName>
</protein>
<evidence type="ECO:0000256" key="1">
    <source>
        <dbReference type="SAM" id="MobiDB-lite"/>
    </source>
</evidence>
<sequence length="61" mass="6406">MNSNNFLNRGNPNDSGNIESTNGSTNSAHSVEGGQVGSSDIQRIVDGHGPGHRHGRQLLPL</sequence>
<dbReference type="RefSeq" id="WP_248865279.1">
    <property type="nucleotide sequence ID" value="NZ_CP086322.1"/>
</dbReference>
<gene>
    <name evidence="2" type="ORF">K9S39_23345</name>
</gene>
<feature type="compositionally biased region" description="Polar residues" evidence="1">
    <location>
        <begin position="1"/>
        <end position="29"/>
    </location>
</feature>
<proteinExistence type="predicted"/>
<reference evidence="2" key="1">
    <citation type="submission" date="2021-10" db="EMBL/GenBank/DDBJ databases">
        <title>Streptomyces nigrumlapis sp.nov.,an antimicrobial producing actinobacterium isolated from Black Gobi rocks.</title>
        <authorList>
            <person name="Wen Y."/>
            <person name="Zhang W."/>
            <person name="Liu X.G."/>
        </authorList>
    </citation>
    <scope>NUCLEOTIDE SEQUENCE</scope>
    <source>
        <strain evidence="2">ST13-2-2</strain>
    </source>
</reference>
<name>A0ABY4M9I9_9ACTN</name>
<dbReference type="EMBL" id="CP086322">
    <property type="protein sequence ID" value="UQA94407.1"/>
    <property type="molecule type" value="Genomic_DNA"/>
</dbReference>
<keyword evidence="3" id="KW-1185">Reference proteome</keyword>
<evidence type="ECO:0000313" key="2">
    <source>
        <dbReference type="EMBL" id="UQA94407.1"/>
    </source>
</evidence>
<organism evidence="2 3">
    <name type="scientific">Streptomyces halobius</name>
    <dbReference type="NCBI Taxonomy" id="2879846"/>
    <lineage>
        <taxon>Bacteria</taxon>
        <taxon>Bacillati</taxon>
        <taxon>Actinomycetota</taxon>
        <taxon>Actinomycetes</taxon>
        <taxon>Kitasatosporales</taxon>
        <taxon>Streptomycetaceae</taxon>
        <taxon>Streptomyces</taxon>
    </lineage>
</organism>
<feature type="compositionally biased region" description="Basic residues" evidence="1">
    <location>
        <begin position="50"/>
        <end position="61"/>
    </location>
</feature>
<accession>A0ABY4M9I9</accession>
<dbReference type="Proteomes" id="UP000830115">
    <property type="component" value="Chromosome"/>
</dbReference>
<evidence type="ECO:0000313" key="3">
    <source>
        <dbReference type="Proteomes" id="UP000830115"/>
    </source>
</evidence>